<comment type="similarity">
    <text evidence="6">Belongs to the RnpA family.</text>
</comment>
<protein>
    <recommendedName>
        <fullName evidence="6 7">Ribonuclease P protein component</fullName>
        <shortName evidence="6">RNase P protein</shortName>
        <shortName evidence="6">RNaseP protein</shortName>
        <ecNumber evidence="6 7">3.1.26.5</ecNumber>
    </recommendedName>
    <alternativeName>
        <fullName evidence="6">Protein C5</fullName>
    </alternativeName>
</protein>
<reference evidence="8 9" key="1">
    <citation type="journal article" date="2016" name="Nat. Commun.">
        <title>Thousands of microbial genomes shed light on interconnected biogeochemical processes in an aquifer system.</title>
        <authorList>
            <person name="Anantharaman K."/>
            <person name="Brown C.T."/>
            <person name="Hug L.A."/>
            <person name="Sharon I."/>
            <person name="Castelle C.J."/>
            <person name="Probst A.J."/>
            <person name="Thomas B.C."/>
            <person name="Singh A."/>
            <person name="Wilkins M.J."/>
            <person name="Karaoz U."/>
            <person name="Brodie E.L."/>
            <person name="Williams K.H."/>
            <person name="Hubbard S.S."/>
            <person name="Banfield J.F."/>
        </authorList>
    </citation>
    <scope>NUCLEOTIDE SEQUENCE [LARGE SCALE GENOMIC DNA]</scope>
</reference>
<evidence type="ECO:0000256" key="5">
    <source>
        <dbReference type="ARBA" id="ARBA00022884"/>
    </source>
</evidence>
<dbReference type="GO" id="GO:0000049">
    <property type="term" value="F:tRNA binding"/>
    <property type="evidence" value="ECO:0007669"/>
    <property type="project" value="UniProtKB-UniRule"/>
</dbReference>
<dbReference type="NCBIfam" id="TIGR00188">
    <property type="entry name" value="rnpA"/>
    <property type="match status" value="1"/>
</dbReference>
<dbReference type="STRING" id="1802694.A2918_04115"/>
<dbReference type="InterPro" id="IPR000100">
    <property type="entry name" value="RNase_P"/>
</dbReference>
<keyword evidence="5 6" id="KW-0694">RNA-binding</keyword>
<comment type="function">
    <text evidence="6">RNaseP catalyzes the removal of the 5'-leader sequence from pre-tRNA to produce the mature 5'-terminus. It can also cleave other RNA substrates such as 4.5S RNA. The protein component plays an auxiliary but essential role in vivo by binding to the 5'-leader sequence and broadening the substrate specificity of the ribozyme.</text>
</comment>
<comment type="subunit">
    <text evidence="6">Consists of a catalytic RNA component (M1 or rnpB) and a protein subunit.</text>
</comment>
<comment type="catalytic activity">
    <reaction evidence="6">
        <text>Endonucleolytic cleavage of RNA, removing 5'-extranucleotides from tRNA precursor.</text>
        <dbReference type="EC" id="3.1.26.5"/>
    </reaction>
</comment>
<dbReference type="Proteomes" id="UP000178227">
    <property type="component" value="Unassembled WGS sequence"/>
</dbReference>
<comment type="caution">
    <text evidence="8">The sequence shown here is derived from an EMBL/GenBank/DDBJ whole genome shotgun (WGS) entry which is preliminary data.</text>
</comment>
<dbReference type="EMBL" id="MGKI01000004">
    <property type="protein sequence ID" value="OGN23190.1"/>
    <property type="molecule type" value="Genomic_DNA"/>
</dbReference>
<dbReference type="PANTHER" id="PTHR33992">
    <property type="entry name" value="RIBONUCLEASE P PROTEIN COMPONENT"/>
    <property type="match status" value="1"/>
</dbReference>
<dbReference type="GO" id="GO:0042781">
    <property type="term" value="F:3'-tRNA processing endoribonuclease activity"/>
    <property type="evidence" value="ECO:0007669"/>
    <property type="project" value="TreeGrafter"/>
</dbReference>
<proteinExistence type="inferred from homology"/>
<dbReference type="Pfam" id="PF00825">
    <property type="entry name" value="Ribonuclease_P"/>
    <property type="match status" value="1"/>
</dbReference>
<evidence type="ECO:0000256" key="7">
    <source>
        <dbReference type="NCBIfam" id="TIGR00188"/>
    </source>
</evidence>
<dbReference type="GO" id="GO:0001682">
    <property type="term" value="P:tRNA 5'-leader removal"/>
    <property type="evidence" value="ECO:0007669"/>
    <property type="project" value="UniProtKB-UniRule"/>
</dbReference>
<dbReference type="SUPFAM" id="SSF54211">
    <property type="entry name" value="Ribosomal protein S5 domain 2-like"/>
    <property type="match status" value="1"/>
</dbReference>
<evidence type="ECO:0000313" key="9">
    <source>
        <dbReference type="Proteomes" id="UP000178227"/>
    </source>
</evidence>
<evidence type="ECO:0000256" key="1">
    <source>
        <dbReference type="ARBA" id="ARBA00022694"/>
    </source>
</evidence>
<keyword evidence="3 6" id="KW-0255">Endonuclease</keyword>
<dbReference type="EC" id="3.1.26.5" evidence="6 7"/>
<dbReference type="InterPro" id="IPR014721">
    <property type="entry name" value="Ribsml_uS5_D2-typ_fold_subgr"/>
</dbReference>
<gene>
    <name evidence="6" type="primary">rnpA</name>
    <name evidence="8" type="ORF">A2918_04115</name>
</gene>
<evidence type="ECO:0000256" key="6">
    <source>
        <dbReference type="HAMAP-Rule" id="MF_00227"/>
    </source>
</evidence>
<keyword evidence="1 6" id="KW-0819">tRNA processing</keyword>
<dbReference type="AlphaFoldDB" id="A0A1F8GDT0"/>
<name>A0A1F8GDT0_9BACT</name>
<dbReference type="GO" id="GO:0030677">
    <property type="term" value="C:ribonuclease P complex"/>
    <property type="evidence" value="ECO:0007669"/>
    <property type="project" value="TreeGrafter"/>
</dbReference>
<evidence type="ECO:0000256" key="3">
    <source>
        <dbReference type="ARBA" id="ARBA00022759"/>
    </source>
</evidence>
<dbReference type="HAMAP" id="MF_00227">
    <property type="entry name" value="RNase_P"/>
    <property type="match status" value="1"/>
</dbReference>
<organism evidence="8 9">
    <name type="scientific">Candidatus Yanofskybacteria bacterium RIFCSPLOWO2_01_FULL_42_49</name>
    <dbReference type="NCBI Taxonomy" id="1802694"/>
    <lineage>
        <taxon>Bacteria</taxon>
        <taxon>Candidatus Yanofskyibacteriota</taxon>
    </lineage>
</organism>
<evidence type="ECO:0000256" key="4">
    <source>
        <dbReference type="ARBA" id="ARBA00022801"/>
    </source>
</evidence>
<dbReference type="GO" id="GO:0004526">
    <property type="term" value="F:ribonuclease P activity"/>
    <property type="evidence" value="ECO:0007669"/>
    <property type="project" value="UniProtKB-UniRule"/>
</dbReference>
<sequence>MALPKKNRLSLKKDIDNVFKRGGTVKGSSLFIKLIDNGGSCSRFAFILPAKHISLATERNRVKRIFSEEIIKNQRLLNRGYDVVISVFKKIDKSRFVFLAQELIETMARIEAIKK</sequence>
<keyword evidence="2 6" id="KW-0540">Nuclease</keyword>
<accession>A0A1F8GDT0</accession>
<evidence type="ECO:0000313" key="8">
    <source>
        <dbReference type="EMBL" id="OGN23190.1"/>
    </source>
</evidence>
<dbReference type="Gene3D" id="3.30.230.10">
    <property type="match status" value="1"/>
</dbReference>
<dbReference type="PANTHER" id="PTHR33992:SF1">
    <property type="entry name" value="RIBONUCLEASE P PROTEIN COMPONENT"/>
    <property type="match status" value="1"/>
</dbReference>
<dbReference type="InterPro" id="IPR020568">
    <property type="entry name" value="Ribosomal_Su5_D2-typ_SF"/>
</dbReference>
<keyword evidence="4 6" id="KW-0378">Hydrolase</keyword>
<evidence type="ECO:0000256" key="2">
    <source>
        <dbReference type="ARBA" id="ARBA00022722"/>
    </source>
</evidence>